<feature type="transmembrane region" description="Helical" evidence="1">
    <location>
        <begin position="170"/>
        <end position="202"/>
    </location>
</feature>
<feature type="transmembrane region" description="Helical" evidence="1">
    <location>
        <begin position="141"/>
        <end position="158"/>
    </location>
</feature>
<feature type="transmembrane region" description="Helical" evidence="1">
    <location>
        <begin position="76"/>
        <end position="95"/>
    </location>
</feature>
<comment type="caution">
    <text evidence="2">The sequence shown here is derived from an EMBL/GenBank/DDBJ whole genome shotgun (WGS) entry which is preliminary data.</text>
</comment>
<organism evidence="2 3">
    <name type="scientific">Conexibacter stalactiti</name>
    <dbReference type="NCBI Taxonomy" id="1940611"/>
    <lineage>
        <taxon>Bacteria</taxon>
        <taxon>Bacillati</taxon>
        <taxon>Actinomycetota</taxon>
        <taxon>Thermoleophilia</taxon>
        <taxon>Solirubrobacterales</taxon>
        <taxon>Conexibacteraceae</taxon>
        <taxon>Conexibacter</taxon>
    </lineage>
</organism>
<reference evidence="3" key="1">
    <citation type="submission" date="2023-07" db="EMBL/GenBank/DDBJ databases">
        <title>Conexibacter stalactiti sp. nov., isolated from stalactites in a lava cave and emended description of the genus Conexibacter.</title>
        <authorList>
            <person name="Lee S.D."/>
        </authorList>
    </citation>
    <scope>NUCLEOTIDE SEQUENCE [LARGE SCALE GENOMIC DNA]</scope>
    <source>
        <strain evidence="3">KCTC 39840</strain>
    </source>
</reference>
<name>A0ABU4HMX9_9ACTN</name>
<feature type="transmembrane region" description="Helical" evidence="1">
    <location>
        <begin position="222"/>
        <end position="248"/>
    </location>
</feature>
<gene>
    <name evidence="2" type="ORF">R7226_09960</name>
</gene>
<keyword evidence="1" id="KW-0812">Transmembrane</keyword>
<keyword evidence="1" id="KW-0472">Membrane</keyword>
<proteinExistence type="predicted"/>
<keyword evidence="1" id="KW-1133">Transmembrane helix</keyword>
<accession>A0ABU4HMX9</accession>
<dbReference type="RefSeq" id="WP_318596955.1">
    <property type="nucleotide sequence ID" value="NZ_JAWSTH010000020.1"/>
</dbReference>
<protein>
    <recommendedName>
        <fullName evidence="4">Glycosyl transferase</fullName>
    </recommendedName>
</protein>
<dbReference type="Proteomes" id="UP001284601">
    <property type="component" value="Unassembled WGS sequence"/>
</dbReference>
<evidence type="ECO:0000256" key="1">
    <source>
        <dbReference type="SAM" id="Phobius"/>
    </source>
</evidence>
<keyword evidence="3" id="KW-1185">Reference proteome</keyword>
<feature type="transmembrane region" description="Helical" evidence="1">
    <location>
        <begin position="6"/>
        <end position="24"/>
    </location>
</feature>
<evidence type="ECO:0000313" key="3">
    <source>
        <dbReference type="Proteomes" id="UP001284601"/>
    </source>
</evidence>
<dbReference type="EMBL" id="JAWSTH010000020">
    <property type="protein sequence ID" value="MDW5594661.1"/>
    <property type="molecule type" value="Genomic_DNA"/>
</dbReference>
<feature type="transmembrane region" description="Helical" evidence="1">
    <location>
        <begin position="107"/>
        <end position="129"/>
    </location>
</feature>
<reference evidence="2 3" key="2">
    <citation type="submission" date="2023-10" db="EMBL/GenBank/DDBJ databases">
        <authorList>
            <person name="Han X.F."/>
        </authorList>
    </citation>
    <scope>NUCLEOTIDE SEQUENCE [LARGE SCALE GENOMIC DNA]</scope>
    <source>
        <strain evidence="2 3">KCTC 39840</strain>
    </source>
</reference>
<evidence type="ECO:0008006" key="4">
    <source>
        <dbReference type="Google" id="ProtNLM"/>
    </source>
</evidence>
<evidence type="ECO:0000313" key="2">
    <source>
        <dbReference type="EMBL" id="MDW5594661.1"/>
    </source>
</evidence>
<feature type="transmembrane region" description="Helical" evidence="1">
    <location>
        <begin position="45"/>
        <end position="64"/>
    </location>
</feature>
<sequence length="277" mass="28586">MQALPTLVALATAIIVTPSILRHLSEEGLTRENYRGGQLPFPGGVAIVAAAIVALVPLALLQQLADADLFAPQTGLVVTFALGVALLGLIDDLLAGRPRGWRGHGAAVLRGGFSTGALKAVGTLGLALFVLSGQGYDDGRYLLAVALLVLTTNLFNLLDLRPGRSAKGFVLLAAALTLGAWDAAPLEALGLFAAPVLVAGLYDLRERAMLGDTGANLIGGLAGLWLILTLGTTGQAIALAVVLALTVYGEFRSLSALIERTPLLRHLDSIGRNAPHA</sequence>